<name>A0A445GSZ3_GLYSO</name>
<protein>
    <submittedName>
        <fullName evidence="4">Pentatricopeptide repeat-containing protein, mitochondrial</fullName>
    </submittedName>
</protein>
<proteinExistence type="inferred from homology"/>
<accession>A0A445GSZ3</accession>
<dbReference type="AlphaFoldDB" id="A0A445GSZ3"/>
<dbReference type="InterPro" id="IPR002885">
    <property type="entry name" value="PPR_rpt"/>
</dbReference>
<dbReference type="InterPro" id="IPR011990">
    <property type="entry name" value="TPR-like_helical_dom_sf"/>
</dbReference>
<feature type="repeat" description="PPR" evidence="3">
    <location>
        <begin position="71"/>
        <end position="105"/>
    </location>
</feature>
<comment type="caution">
    <text evidence="4">The sequence shown here is derived from an EMBL/GenBank/DDBJ whole genome shotgun (WGS) entry which is preliminary data.</text>
</comment>
<organism evidence="4 5">
    <name type="scientific">Glycine soja</name>
    <name type="common">Wild soybean</name>
    <dbReference type="NCBI Taxonomy" id="3848"/>
    <lineage>
        <taxon>Eukaryota</taxon>
        <taxon>Viridiplantae</taxon>
        <taxon>Streptophyta</taxon>
        <taxon>Embryophyta</taxon>
        <taxon>Tracheophyta</taxon>
        <taxon>Spermatophyta</taxon>
        <taxon>Magnoliopsida</taxon>
        <taxon>eudicotyledons</taxon>
        <taxon>Gunneridae</taxon>
        <taxon>Pentapetalae</taxon>
        <taxon>rosids</taxon>
        <taxon>fabids</taxon>
        <taxon>Fabales</taxon>
        <taxon>Fabaceae</taxon>
        <taxon>Papilionoideae</taxon>
        <taxon>50 kb inversion clade</taxon>
        <taxon>NPAAA clade</taxon>
        <taxon>indigoferoid/millettioid clade</taxon>
        <taxon>Phaseoleae</taxon>
        <taxon>Glycine</taxon>
        <taxon>Glycine subgen. Soja</taxon>
    </lineage>
</organism>
<dbReference type="NCBIfam" id="TIGR00756">
    <property type="entry name" value="PPR"/>
    <property type="match status" value="2"/>
</dbReference>
<dbReference type="Pfam" id="PF13041">
    <property type="entry name" value="PPR_2"/>
    <property type="match status" value="1"/>
</dbReference>
<evidence type="ECO:0000256" key="2">
    <source>
        <dbReference type="ARBA" id="ARBA00022737"/>
    </source>
</evidence>
<feature type="repeat" description="PPR" evidence="3">
    <location>
        <begin position="106"/>
        <end position="140"/>
    </location>
</feature>
<evidence type="ECO:0000256" key="3">
    <source>
        <dbReference type="PROSITE-ProRule" id="PRU00708"/>
    </source>
</evidence>
<keyword evidence="5" id="KW-1185">Reference proteome</keyword>
<dbReference type="PROSITE" id="PS51375">
    <property type="entry name" value="PPR"/>
    <property type="match status" value="2"/>
</dbReference>
<dbReference type="PANTHER" id="PTHR47941">
    <property type="entry name" value="PENTATRICOPEPTIDE REPEAT-CONTAINING PROTEIN 3, MITOCHONDRIAL"/>
    <property type="match status" value="1"/>
</dbReference>
<sequence length="177" mass="20155">MHSMLRLRNALLLRIRNPIDAIVLFNCMIHELPTPSISLFNHVLRSLVKMKHCPTKISLSKHLELRRIKPNIVTLNTLIDCFCHFRQMSSAFSVLGKILKLGYQPNDITFTILIKGLCLNGEVKKVLHFHDKVVAQGFWIKLVILSCSMGCHLCKDKLVAEANDDLYSEMIAKGIFS</sequence>
<dbReference type="EMBL" id="QZWG01000015">
    <property type="protein sequence ID" value="RZB64354.1"/>
    <property type="molecule type" value="Genomic_DNA"/>
</dbReference>
<comment type="similarity">
    <text evidence="1">Belongs to the PPR family. P subfamily.</text>
</comment>
<evidence type="ECO:0000313" key="4">
    <source>
        <dbReference type="EMBL" id="RZB64354.1"/>
    </source>
</evidence>
<dbReference type="Gene3D" id="1.25.40.10">
    <property type="entry name" value="Tetratricopeptide repeat domain"/>
    <property type="match status" value="1"/>
</dbReference>
<dbReference type="Proteomes" id="UP000289340">
    <property type="component" value="Chromosome 15"/>
</dbReference>
<evidence type="ECO:0000313" key="5">
    <source>
        <dbReference type="Proteomes" id="UP000289340"/>
    </source>
</evidence>
<evidence type="ECO:0000256" key="1">
    <source>
        <dbReference type="ARBA" id="ARBA00007626"/>
    </source>
</evidence>
<keyword evidence="2" id="KW-0677">Repeat</keyword>
<gene>
    <name evidence="4" type="ORF">D0Y65_040743</name>
</gene>
<reference evidence="4 5" key="1">
    <citation type="submission" date="2018-09" db="EMBL/GenBank/DDBJ databases">
        <title>A high-quality reference genome of wild soybean provides a powerful tool to mine soybean genomes.</title>
        <authorList>
            <person name="Xie M."/>
            <person name="Chung C.Y.L."/>
            <person name="Li M.-W."/>
            <person name="Wong F.-L."/>
            <person name="Chan T.-F."/>
            <person name="Lam H.-M."/>
        </authorList>
    </citation>
    <scope>NUCLEOTIDE SEQUENCE [LARGE SCALE GENOMIC DNA]</scope>
    <source>
        <strain evidence="5">cv. W05</strain>
        <tissue evidence="4">Hypocotyl of etiolated seedlings</tissue>
    </source>
</reference>